<dbReference type="Proteomes" id="UP000681722">
    <property type="component" value="Unassembled WGS sequence"/>
</dbReference>
<dbReference type="Gene3D" id="3.30.450.40">
    <property type="match status" value="1"/>
</dbReference>
<keyword evidence="6" id="KW-1185">Reference proteome</keyword>
<sequence>MSLIKCCTVNPKKKQRKYATDLVTPDAVRYFLNDNPEFLESYILNHVNHNTIEQWICKLNRPSIRNSANNIDTNTASKSNAQRLSITTEKSIIKLSELGDKRRLLNELTDDIHQNVTKAQILYELGKCISQTVAADNFNLYLVDETGASMRVYNAENDEDNAVHFAPVKIGVGHCIAGYVGYTKETVRISNMANLSSKYPDGLYVANGNVTCVMAHPLVNNNGQLLGVVEFYRENSASSFTNEDEEVSA</sequence>
<evidence type="ECO:0000259" key="1">
    <source>
        <dbReference type="Pfam" id="PF01590"/>
    </source>
</evidence>
<dbReference type="InterPro" id="IPR003018">
    <property type="entry name" value="GAF"/>
</dbReference>
<dbReference type="InterPro" id="IPR029016">
    <property type="entry name" value="GAF-like_dom_sf"/>
</dbReference>
<dbReference type="EMBL" id="CAJOBC010000458">
    <property type="protein sequence ID" value="CAF3588910.1"/>
    <property type="molecule type" value="Genomic_DNA"/>
</dbReference>
<dbReference type="AlphaFoldDB" id="A0A813SWQ2"/>
<dbReference type="EMBL" id="CAJOBA010028821">
    <property type="protein sequence ID" value="CAF3947610.1"/>
    <property type="molecule type" value="Genomic_DNA"/>
</dbReference>
<evidence type="ECO:0000313" key="2">
    <source>
        <dbReference type="EMBL" id="CAF0803640.1"/>
    </source>
</evidence>
<dbReference type="OrthoDB" id="295473at2759"/>
<dbReference type="Proteomes" id="UP000677228">
    <property type="component" value="Unassembled WGS sequence"/>
</dbReference>
<evidence type="ECO:0000313" key="5">
    <source>
        <dbReference type="EMBL" id="CAF3947610.1"/>
    </source>
</evidence>
<evidence type="ECO:0000313" key="6">
    <source>
        <dbReference type="Proteomes" id="UP000663829"/>
    </source>
</evidence>
<dbReference type="Pfam" id="PF01590">
    <property type="entry name" value="GAF"/>
    <property type="match status" value="1"/>
</dbReference>
<comment type="caution">
    <text evidence="2">The sequence shown here is derived from an EMBL/GenBank/DDBJ whole genome shotgun (WGS) entry which is preliminary data.</text>
</comment>
<name>A0A813SWQ2_9BILA</name>
<proteinExistence type="predicted"/>
<protein>
    <recommendedName>
        <fullName evidence="1">GAF domain-containing protein</fullName>
    </recommendedName>
</protein>
<gene>
    <name evidence="2" type="ORF">GPM918_LOCUS3653</name>
    <name evidence="3" type="ORF">OVA965_LOCUS21361</name>
    <name evidence="4" type="ORF">SRO942_LOCUS3653</name>
    <name evidence="5" type="ORF">TMI583_LOCUS22001</name>
</gene>
<dbReference type="EMBL" id="CAJNOK010011685">
    <property type="protein sequence ID" value="CAF1145973.1"/>
    <property type="molecule type" value="Genomic_DNA"/>
</dbReference>
<reference evidence="2" key="1">
    <citation type="submission" date="2021-02" db="EMBL/GenBank/DDBJ databases">
        <authorList>
            <person name="Nowell W R."/>
        </authorList>
    </citation>
    <scope>NUCLEOTIDE SEQUENCE</scope>
</reference>
<accession>A0A813SWQ2</accession>
<evidence type="ECO:0000313" key="4">
    <source>
        <dbReference type="EMBL" id="CAF3588910.1"/>
    </source>
</evidence>
<dbReference type="EMBL" id="CAJNOQ010000458">
    <property type="protein sequence ID" value="CAF0803640.1"/>
    <property type="molecule type" value="Genomic_DNA"/>
</dbReference>
<organism evidence="2 6">
    <name type="scientific">Didymodactylos carnosus</name>
    <dbReference type="NCBI Taxonomy" id="1234261"/>
    <lineage>
        <taxon>Eukaryota</taxon>
        <taxon>Metazoa</taxon>
        <taxon>Spiralia</taxon>
        <taxon>Gnathifera</taxon>
        <taxon>Rotifera</taxon>
        <taxon>Eurotatoria</taxon>
        <taxon>Bdelloidea</taxon>
        <taxon>Philodinida</taxon>
        <taxon>Philodinidae</taxon>
        <taxon>Didymodactylos</taxon>
    </lineage>
</organism>
<dbReference type="SUPFAM" id="SSF55781">
    <property type="entry name" value="GAF domain-like"/>
    <property type="match status" value="1"/>
</dbReference>
<dbReference type="Proteomes" id="UP000682733">
    <property type="component" value="Unassembled WGS sequence"/>
</dbReference>
<feature type="domain" description="GAF" evidence="1">
    <location>
        <begin position="129"/>
        <end position="246"/>
    </location>
</feature>
<dbReference type="Proteomes" id="UP000663829">
    <property type="component" value="Unassembled WGS sequence"/>
</dbReference>
<evidence type="ECO:0000313" key="3">
    <source>
        <dbReference type="EMBL" id="CAF1145973.1"/>
    </source>
</evidence>